<evidence type="ECO:0000313" key="2">
    <source>
        <dbReference type="EMBL" id="EMA38424.1"/>
    </source>
</evidence>
<dbReference type="PANTHER" id="PTHR23131:SF0">
    <property type="entry name" value="ENDORIBONUCLEASE LACTB2"/>
    <property type="match status" value="1"/>
</dbReference>
<dbReference type="eggNOG" id="arCOG00498">
    <property type="taxonomic scope" value="Archaea"/>
</dbReference>
<feature type="domain" description="Metallo-beta-lactamase" evidence="1">
    <location>
        <begin position="19"/>
        <end position="175"/>
    </location>
</feature>
<dbReference type="RefSeq" id="WP_007693321.1">
    <property type="nucleotide sequence ID" value="NZ_AJRK01000391.1"/>
</dbReference>
<dbReference type="Proteomes" id="UP000011566">
    <property type="component" value="Unassembled WGS sequence"/>
</dbReference>
<protein>
    <submittedName>
        <fullName evidence="2">Beta-lactamase</fullName>
    </submittedName>
</protein>
<dbReference type="InterPro" id="IPR036388">
    <property type="entry name" value="WH-like_DNA-bd_sf"/>
</dbReference>
<comment type="caution">
    <text evidence="2">The sequence shown here is derived from an EMBL/GenBank/DDBJ whole genome shotgun (WGS) entry which is preliminary data.</text>
</comment>
<dbReference type="Pfam" id="PF00753">
    <property type="entry name" value="Lactamase_B"/>
    <property type="match status" value="1"/>
</dbReference>
<dbReference type="InterPro" id="IPR050662">
    <property type="entry name" value="Sec-metab_biosynth-thioest"/>
</dbReference>
<organism evidence="2 3">
    <name type="scientific">Halococcus hamelinensis 100A6</name>
    <dbReference type="NCBI Taxonomy" id="1132509"/>
    <lineage>
        <taxon>Archaea</taxon>
        <taxon>Methanobacteriati</taxon>
        <taxon>Methanobacteriota</taxon>
        <taxon>Stenosarchaea group</taxon>
        <taxon>Halobacteria</taxon>
        <taxon>Halobacteriales</taxon>
        <taxon>Halococcaceae</taxon>
        <taxon>Halococcus</taxon>
    </lineage>
</organism>
<dbReference type="SMART" id="SM00849">
    <property type="entry name" value="Lactamase_B"/>
    <property type="match status" value="1"/>
</dbReference>
<evidence type="ECO:0000259" key="1">
    <source>
        <dbReference type="SMART" id="SM00849"/>
    </source>
</evidence>
<dbReference type="Gene3D" id="1.10.10.10">
    <property type="entry name" value="Winged helix-like DNA-binding domain superfamily/Winged helix DNA-binding domain"/>
    <property type="match status" value="1"/>
</dbReference>
<accession>M0M1E8</accession>
<sequence length="257" mass="27583">MTAPTRVPVPVETAAPGGETNAYVLGEERTLLVDPAAATPALDEALGGRAPHNLLVTHTHPDHVGGVAAYADDATVWARAGYVERFERATGVTPDRVVRPGTTIETDAGTVEVDSMPGHAPDHLVLAVDGDRLVGDLAVATGSVVVGRDDGDMRAYLTALRRLHARDPDRLYPGHGPVIDDPRTTLERLIRHRLQREKRVQQAVSSGARTLDEVTDAVYEKDISDVRRLAEETVGAHLEKLAVEGALAWDGERANAR</sequence>
<dbReference type="InterPro" id="IPR036866">
    <property type="entry name" value="RibonucZ/Hydroxyglut_hydro"/>
</dbReference>
<dbReference type="PANTHER" id="PTHR23131">
    <property type="entry name" value="ENDORIBONUCLEASE LACTB2"/>
    <property type="match status" value="1"/>
</dbReference>
<dbReference type="InterPro" id="IPR001279">
    <property type="entry name" value="Metallo-B-lactamas"/>
</dbReference>
<reference evidence="2 3" key="1">
    <citation type="journal article" date="2014" name="PLoS Genet.">
        <title>Phylogenetically driven sequencing of extremely halophilic archaea reveals strategies for static and dynamic osmo-response.</title>
        <authorList>
            <person name="Becker E.A."/>
            <person name="Seitzer P.M."/>
            <person name="Tritt A."/>
            <person name="Larsen D."/>
            <person name="Krusor M."/>
            <person name="Yao A.I."/>
            <person name="Wu D."/>
            <person name="Madern D."/>
            <person name="Eisen J.A."/>
            <person name="Darling A.E."/>
            <person name="Facciotti M.T."/>
        </authorList>
    </citation>
    <scope>NUCLEOTIDE SEQUENCE [LARGE SCALE GENOMIC DNA]</scope>
    <source>
        <strain evidence="2 3">100A6</strain>
    </source>
</reference>
<gene>
    <name evidence="2" type="ORF">C447_09727</name>
</gene>
<name>M0M1E8_9EURY</name>
<dbReference type="SUPFAM" id="SSF56281">
    <property type="entry name" value="Metallo-hydrolase/oxidoreductase"/>
    <property type="match status" value="1"/>
</dbReference>
<dbReference type="EMBL" id="AOMB01000030">
    <property type="protein sequence ID" value="EMA38424.1"/>
    <property type="molecule type" value="Genomic_DNA"/>
</dbReference>
<dbReference type="OrthoDB" id="6433at2157"/>
<dbReference type="AlphaFoldDB" id="M0M1E8"/>
<dbReference type="PATRIC" id="fig|1132509.6.peg.2195"/>
<keyword evidence="3" id="KW-1185">Reference proteome</keyword>
<evidence type="ECO:0000313" key="3">
    <source>
        <dbReference type="Proteomes" id="UP000011566"/>
    </source>
</evidence>
<proteinExistence type="predicted"/>
<dbReference type="Gene3D" id="3.60.15.10">
    <property type="entry name" value="Ribonuclease Z/Hydroxyacylglutathione hydrolase-like"/>
    <property type="match status" value="1"/>
</dbReference>